<dbReference type="PROSITE" id="PS50093">
    <property type="entry name" value="PKD"/>
    <property type="match status" value="2"/>
</dbReference>
<dbReference type="SUPFAM" id="SSF49299">
    <property type="entry name" value="PKD domain"/>
    <property type="match status" value="2"/>
</dbReference>
<dbReference type="Gene3D" id="2.60.40.10">
    <property type="entry name" value="Immunoglobulins"/>
    <property type="match status" value="2"/>
</dbReference>
<proteinExistence type="predicted"/>
<dbReference type="Proteomes" id="UP000316916">
    <property type="component" value="Unassembled WGS sequence"/>
</dbReference>
<keyword evidence="4" id="KW-1185">Reference proteome</keyword>
<keyword evidence="1" id="KW-0472">Membrane</keyword>
<dbReference type="InterPro" id="IPR013783">
    <property type="entry name" value="Ig-like_fold"/>
</dbReference>
<dbReference type="Pfam" id="PF18911">
    <property type="entry name" value="PKD_4"/>
    <property type="match status" value="2"/>
</dbReference>
<feature type="domain" description="PKD" evidence="2">
    <location>
        <begin position="62"/>
        <end position="103"/>
    </location>
</feature>
<evidence type="ECO:0000313" key="4">
    <source>
        <dbReference type="Proteomes" id="UP000316916"/>
    </source>
</evidence>
<dbReference type="RefSeq" id="WP_142718476.1">
    <property type="nucleotide sequence ID" value="NZ_FXTC01000005.1"/>
</dbReference>
<dbReference type="InterPro" id="IPR000601">
    <property type="entry name" value="PKD_dom"/>
</dbReference>
<sequence>MKSYFSSSLDPKVFWTIILLLSLGTILLIYQYSRHIDCENARFIVYAKEFTTHKVVEFHDSTPGAKSWEWDFGDSTQVDKRQRTLHSYQKPGDYIITLTINKNCVHQKLVTIHNTDEHSENLPLIIAPNVVTAGKTVTFNAIKKDGVSWEWNFGESNQIDAVDQITSYQFNSEGPKKITLVVNGDVQHSATKTIYVAPMLKQEKPKIDISSYEFEKPHSSFSLPVGNPEKDPLVDALKYIPVSPKSTAKKDTVTNRINVPEISNEKFRILLQQVAAESKTKEDFAPYMCSKYDIPVVVNKKKIISFEQFCQLINGKKIKITLLRIEKNQQNCIEHVTIEYKTKKFMMWMKE</sequence>
<keyword evidence="1" id="KW-0812">Transmembrane</keyword>
<evidence type="ECO:0000259" key="2">
    <source>
        <dbReference type="PROSITE" id="PS50093"/>
    </source>
</evidence>
<keyword evidence="1" id="KW-1133">Transmembrane helix</keyword>
<dbReference type="CDD" id="cd00146">
    <property type="entry name" value="PKD"/>
    <property type="match status" value="2"/>
</dbReference>
<gene>
    <name evidence="3" type="ORF">SAMN06265171_105267</name>
</gene>
<feature type="transmembrane region" description="Helical" evidence="1">
    <location>
        <begin position="12"/>
        <end position="32"/>
    </location>
</feature>
<organism evidence="3 4">
    <name type="scientific">Chryseobacterium rhizoplanae</name>
    <dbReference type="NCBI Taxonomy" id="1609531"/>
    <lineage>
        <taxon>Bacteria</taxon>
        <taxon>Pseudomonadati</taxon>
        <taxon>Bacteroidota</taxon>
        <taxon>Flavobacteriia</taxon>
        <taxon>Flavobacteriales</taxon>
        <taxon>Weeksellaceae</taxon>
        <taxon>Chryseobacterium group</taxon>
        <taxon>Chryseobacterium</taxon>
    </lineage>
</organism>
<evidence type="ECO:0000256" key="1">
    <source>
        <dbReference type="SAM" id="Phobius"/>
    </source>
</evidence>
<evidence type="ECO:0000313" key="3">
    <source>
        <dbReference type="EMBL" id="SMO72728.1"/>
    </source>
</evidence>
<feature type="domain" description="PKD" evidence="2">
    <location>
        <begin position="145"/>
        <end position="196"/>
    </location>
</feature>
<dbReference type="InterPro" id="IPR035986">
    <property type="entry name" value="PKD_dom_sf"/>
</dbReference>
<name>A0A521DM69_9FLAO</name>
<dbReference type="AlphaFoldDB" id="A0A521DM69"/>
<accession>A0A521DM69</accession>
<dbReference type="EMBL" id="FXTC01000005">
    <property type="protein sequence ID" value="SMO72728.1"/>
    <property type="molecule type" value="Genomic_DNA"/>
</dbReference>
<dbReference type="InterPro" id="IPR022409">
    <property type="entry name" value="PKD/Chitinase_dom"/>
</dbReference>
<reference evidence="3 4" key="1">
    <citation type="submission" date="2017-05" db="EMBL/GenBank/DDBJ databases">
        <authorList>
            <person name="Varghese N."/>
            <person name="Submissions S."/>
        </authorList>
    </citation>
    <scope>NUCLEOTIDE SEQUENCE [LARGE SCALE GENOMIC DNA]</scope>
    <source>
        <strain evidence="3 4">DSM 29371</strain>
    </source>
</reference>
<protein>
    <submittedName>
        <fullName evidence="3">PKD domain-containing protein</fullName>
    </submittedName>
</protein>
<dbReference type="SMART" id="SM00089">
    <property type="entry name" value="PKD"/>
    <property type="match status" value="2"/>
</dbReference>